<evidence type="ECO:0000313" key="4">
    <source>
        <dbReference type="RefSeq" id="XP_030986037.1"/>
    </source>
</evidence>
<evidence type="ECO:0000256" key="1">
    <source>
        <dbReference type="ARBA" id="ARBA00022737"/>
    </source>
</evidence>
<keyword evidence="3" id="KW-1185">Reference proteome</keyword>
<dbReference type="Proteomes" id="UP000515153">
    <property type="component" value="Unplaced"/>
</dbReference>
<dbReference type="GO" id="GO:0005811">
    <property type="term" value="C:lipid droplet"/>
    <property type="evidence" value="ECO:0007669"/>
    <property type="project" value="InterPro"/>
</dbReference>
<dbReference type="InterPro" id="IPR008930">
    <property type="entry name" value="Terpenoid_cyclase/PrenylTrfase"/>
</dbReference>
<accession>A0A6P8BFX3</accession>
<dbReference type="KEGG" id="pgri:PgNI_02182"/>
<gene>
    <name evidence="4" type="ORF">PgNI_02182</name>
</gene>
<sequence length="330" mass="36500">MVRALVDAGIHQDEELLTRPVDWLLNQQITDREIGDWRVYRPTVCAGGFAFEYNNKWYPDVDDTAVGAVALLHHDPSLANHASVSSAAAWILGMQNKNGGWAAFDADNDAFYLNDLPFADMDSLCDPSTPDVVGHVLEFFGLLFQLAREYKIKNPDMVKLLPKARASCTRSIAYLARTQEEFGSWYGRWGINYLFGTSAVLSGLAYFVDGDSRVPDMCAAGVKWLSVRQNQDGGWGETTESYKDKRLAGVGKSAPSQTAWALMGLLGFLNIKDAIIEKGVAPAGGVAGTWPEEQYTATGFPGQFYLKYQLYSHYFPMMALGRYRSLTGVD</sequence>
<organism evidence="3 4">
    <name type="scientific">Pyricularia grisea</name>
    <name type="common">Crabgrass-specific blast fungus</name>
    <name type="synonym">Magnaporthe grisea</name>
    <dbReference type="NCBI Taxonomy" id="148305"/>
    <lineage>
        <taxon>Eukaryota</taxon>
        <taxon>Fungi</taxon>
        <taxon>Dikarya</taxon>
        <taxon>Ascomycota</taxon>
        <taxon>Pezizomycotina</taxon>
        <taxon>Sordariomycetes</taxon>
        <taxon>Sordariomycetidae</taxon>
        <taxon>Magnaporthales</taxon>
        <taxon>Pyriculariaceae</taxon>
        <taxon>Pyricularia</taxon>
    </lineage>
</organism>
<protein>
    <recommendedName>
        <fullName evidence="2">Squalene cyclase C-terminal domain-containing protein</fullName>
    </recommendedName>
</protein>
<dbReference type="GO" id="GO:0016866">
    <property type="term" value="F:intramolecular transferase activity"/>
    <property type="evidence" value="ECO:0007669"/>
    <property type="project" value="InterPro"/>
</dbReference>
<dbReference type="SUPFAM" id="SSF48239">
    <property type="entry name" value="Terpenoid cyclases/Protein prenyltransferases"/>
    <property type="match status" value="1"/>
</dbReference>
<dbReference type="GeneID" id="41957161"/>
<reference evidence="4" key="3">
    <citation type="submission" date="2025-08" db="UniProtKB">
        <authorList>
            <consortium name="RefSeq"/>
        </authorList>
    </citation>
    <scope>IDENTIFICATION</scope>
    <source>
        <strain evidence="4">NI907</strain>
    </source>
</reference>
<dbReference type="InterPro" id="IPR018333">
    <property type="entry name" value="Squalene_cyclase"/>
</dbReference>
<evidence type="ECO:0000313" key="3">
    <source>
        <dbReference type="Proteomes" id="UP000515153"/>
    </source>
</evidence>
<dbReference type="Gene3D" id="1.50.10.20">
    <property type="match status" value="1"/>
</dbReference>
<dbReference type="RefSeq" id="XP_030986037.1">
    <property type="nucleotide sequence ID" value="XM_031122249.1"/>
</dbReference>
<dbReference type="PANTHER" id="PTHR11764">
    <property type="entry name" value="TERPENE CYCLASE/MUTASE FAMILY MEMBER"/>
    <property type="match status" value="1"/>
</dbReference>
<keyword evidence="1" id="KW-0677">Repeat</keyword>
<proteinExistence type="predicted"/>
<reference evidence="4" key="1">
    <citation type="journal article" date="2019" name="Mol. Biol. Evol.">
        <title>Blast fungal genomes show frequent chromosomal changes, gene gains and losses, and effector gene turnover.</title>
        <authorList>
            <person name="Gomez Luciano L.B."/>
            <person name="Jason Tsai I."/>
            <person name="Chuma I."/>
            <person name="Tosa Y."/>
            <person name="Chen Y.H."/>
            <person name="Li J.Y."/>
            <person name="Li M.Y."/>
            <person name="Jade Lu M.Y."/>
            <person name="Nakayashiki H."/>
            <person name="Li W.H."/>
        </authorList>
    </citation>
    <scope>NUCLEOTIDE SEQUENCE</scope>
    <source>
        <strain evidence="4">NI907</strain>
    </source>
</reference>
<dbReference type="GO" id="GO:0016104">
    <property type="term" value="P:triterpenoid biosynthetic process"/>
    <property type="evidence" value="ECO:0007669"/>
    <property type="project" value="InterPro"/>
</dbReference>
<reference evidence="4" key="2">
    <citation type="submission" date="2019-10" db="EMBL/GenBank/DDBJ databases">
        <authorList>
            <consortium name="NCBI Genome Project"/>
        </authorList>
    </citation>
    <scope>NUCLEOTIDE SEQUENCE</scope>
    <source>
        <strain evidence="4">NI907</strain>
    </source>
</reference>
<dbReference type="Pfam" id="PF13243">
    <property type="entry name" value="SQHop_cyclase_C"/>
    <property type="match status" value="1"/>
</dbReference>
<dbReference type="AlphaFoldDB" id="A0A6P8BFX3"/>
<evidence type="ECO:0000259" key="2">
    <source>
        <dbReference type="Pfam" id="PF13243"/>
    </source>
</evidence>
<dbReference type="PANTHER" id="PTHR11764:SF82">
    <property type="entry name" value="TERPENE CYCLASE_MUTASE FAMILY MEMBER"/>
    <property type="match status" value="1"/>
</dbReference>
<feature type="domain" description="Squalene cyclase C-terminal" evidence="2">
    <location>
        <begin position="2"/>
        <end position="324"/>
    </location>
</feature>
<dbReference type="InterPro" id="IPR032696">
    <property type="entry name" value="SQ_cyclase_C"/>
</dbReference>
<name>A0A6P8BFX3_PYRGI</name>